<comment type="caution">
    <text evidence="1">The sequence shown here is derived from an EMBL/GenBank/DDBJ whole genome shotgun (WGS) entry which is preliminary data.</text>
</comment>
<sequence length="98" mass="11488">MELVPEVSAKLVLEVEVKPCRCEFVHKWLDDHLKYFPPLPPQPAPKVITRLCAYTYGPAQIHYYYSQPVEAVYTPRNIQLPYIMPAPHRISPLRPMYH</sequence>
<dbReference type="Proteomes" id="UP001549921">
    <property type="component" value="Unassembled WGS sequence"/>
</dbReference>
<reference evidence="1 2" key="1">
    <citation type="submission" date="2024-06" db="EMBL/GenBank/DDBJ databases">
        <title>A chromosome-level genome assembly of beet webworm, Loxostege sticticalis.</title>
        <authorList>
            <person name="Zhang Y."/>
        </authorList>
    </citation>
    <scope>NUCLEOTIDE SEQUENCE [LARGE SCALE GENOMIC DNA]</scope>
    <source>
        <strain evidence="1">AQ028</strain>
        <tissue evidence="1">Male pupae</tissue>
    </source>
</reference>
<dbReference type="AlphaFoldDB" id="A0ABD0T6X7"/>
<gene>
    <name evidence="1" type="ORF">ABMA28_017083</name>
</gene>
<dbReference type="EMBL" id="JBEDNZ010000009">
    <property type="protein sequence ID" value="KAL0839105.1"/>
    <property type="molecule type" value="Genomic_DNA"/>
</dbReference>
<accession>A0ABD0T6X7</accession>
<protein>
    <submittedName>
        <fullName evidence="1">Uncharacterized protein</fullName>
    </submittedName>
</protein>
<evidence type="ECO:0000313" key="1">
    <source>
        <dbReference type="EMBL" id="KAL0839105.1"/>
    </source>
</evidence>
<evidence type="ECO:0000313" key="2">
    <source>
        <dbReference type="Proteomes" id="UP001549921"/>
    </source>
</evidence>
<name>A0ABD0T6X7_LOXSC</name>
<organism evidence="1 2">
    <name type="scientific">Loxostege sticticalis</name>
    <name type="common">Beet webworm moth</name>
    <dbReference type="NCBI Taxonomy" id="481309"/>
    <lineage>
        <taxon>Eukaryota</taxon>
        <taxon>Metazoa</taxon>
        <taxon>Ecdysozoa</taxon>
        <taxon>Arthropoda</taxon>
        <taxon>Hexapoda</taxon>
        <taxon>Insecta</taxon>
        <taxon>Pterygota</taxon>
        <taxon>Neoptera</taxon>
        <taxon>Endopterygota</taxon>
        <taxon>Lepidoptera</taxon>
        <taxon>Glossata</taxon>
        <taxon>Ditrysia</taxon>
        <taxon>Pyraloidea</taxon>
        <taxon>Crambidae</taxon>
        <taxon>Pyraustinae</taxon>
        <taxon>Loxostege</taxon>
    </lineage>
</organism>
<proteinExistence type="predicted"/>